<proteinExistence type="predicted"/>
<sequence>MTRAEGSTGKLRRRAVVAVSGLAVAAAMTVTQIHPAGAHIHRGEMTHVSNMPPFPVYYGAIAYGHDGSNGKAWRHLSKAQAKHRALELCGIDTCTVVSVFTRCGAVAHDGAKYHGGYGYNRSAAEAHAMANLGGGRSSTGRATSRCRSRWLPRDPHTEVHPGISDPARSASHAMRE</sequence>
<dbReference type="EMBL" id="JAOA01000036">
    <property type="protein sequence ID" value="ETZ96932.1"/>
    <property type="molecule type" value="Genomic_DNA"/>
</dbReference>
<accession>X7XRN2</accession>
<evidence type="ECO:0000313" key="4">
    <source>
        <dbReference type="Proteomes" id="UP000020561"/>
    </source>
</evidence>
<name>X7XRN2_MYCKA</name>
<dbReference type="AlphaFoldDB" id="X7XRN2"/>
<feature type="region of interest" description="Disordered" evidence="1">
    <location>
        <begin position="131"/>
        <end position="176"/>
    </location>
</feature>
<dbReference type="PATRIC" id="fig|1299326.3.peg.6585"/>
<dbReference type="InterPro" id="IPR025240">
    <property type="entry name" value="DUF4189"/>
</dbReference>
<gene>
    <name evidence="3" type="ORF">I545_6861</name>
</gene>
<dbReference type="RefSeq" id="WP_155257059.1">
    <property type="nucleotide sequence ID" value="NZ_JAOA01000036.1"/>
</dbReference>
<dbReference type="Proteomes" id="UP000020561">
    <property type="component" value="Unassembled WGS sequence"/>
</dbReference>
<protein>
    <recommendedName>
        <fullName evidence="2">DUF4189 domain-containing protein</fullName>
    </recommendedName>
</protein>
<evidence type="ECO:0000313" key="3">
    <source>
        <dbReference type="EMBL" id="ETZ96932.1"/>
    </source>
</evidence>
<comment type="caution">
    <text evidence="3">The sequence shown here is derived from an EMBL/GenBank/DDBJ whole genome shotgun (WGS) entry which is preliminary data.</text>
</comment>
<evidence type="ECO:0000256" key="1">
    <source>
        <dbReference type="SAM" id="MobiDB-lite"/>
    </source>
</evidence>
<evidence type="ECO:0000259" key="2">
    <source>
        <dbReference type="Pfam" id="PF13827"/>
    </source>
</evidence>
<dbReference type="Pfam" id="PF13827">
    <property type="entry name" value="DUF4189"/>
    <property type="match status" value="1"/>
</dbReference>
<reference evidence="3 4" key="1">
    <citation type="submission" date="2013-12" db="EMBL/GenBank/DDBJ databases">
        <authorList>
            <person name="Brown-Elliot B."/>
            <person name="Wallace R."/>
            <person name="Lenaerts A."/>
            <person name="Ordway D."/>
            <person name="DeGroote M.A."/>
            <person name="Parker T."/>
            <person name="Sizemore C."/>
            <person name="Tallon L.J."/>
            <person name="Sadzewicz L.K."/>
            <person name="Sengamalay N."/>
            <person name="Fraser C.M."/>
            <person name="Hine E."/>
            <person name="Shefchek K.A."/>
            <person name="Das S.P."/>
            <person name="Tettelin H."/>
        </authorList>
    </citation>
    <scope>NUCLEOTIDE SEQUENCE [LARGE SCALE GENOMIC DNA]</scope>
    <source>
        <strain evidence="3 4">662</strain>
    </source>
</reference>
<feature type="domain" description="DUF4189" evidence="2">
    <location>
        <begin position="58"/>
        <end position="144"/>
    </location>
</feature>
<organism evidence="3 4">
    <name type="scientific">Mycobacterium kansasii 662</name>
    <dbReference type="NCBI Taxonomy" id="1299326"/>
    <lineage>
        <taxon>Bacteria</taxon>
        <taxon>Bacillati</taxon>
        <taxon>Actinomycetota</taxon>
        <taxon>Actinomycetes</taxon>
        <taxon>Mycobacteriales</taxon>
        <taxon>Mycobacteriaceae</taxon>
        <taxon>Mycobacterium</taxon>
    </lineage>
</organism>